<evidence type="ECO:0000313" key="3">
    <source>
        <dbReference type="EMBL" id="NLH34527.1"/>
    </source>
</evidence>
<comment type="caution">
    <text evidence="3">The sequence shown here is derived from an EMBL/GenBank/DDBJ whole genome shotgun (WGS) entry which is preliminary data.</text>
</comment>
<evidence type="ECO:0000313" key="4">
    <source>
        <dbReference type="Proteomes" id="UP000559962"/>
    </source>
</evidence>
<dbReference type="InterPro" id="IPR010998">
    <property type="entry name" value="Integrase_recombinase_N"/>
</dbReference>
<dbReference type="Pfam" id="PF14659">
    <property type="entry name" value="Phage_int_SAM_3"/>
    <property type="match status" value="1"/>
</dbReference>
<dbReference type="Gene3D" id="1.10.150.130">
    <property type="match status" value="1"/>
</dbReference>
<gene>
    <name evidence="3" type="ORF">GX453_00585</name>
</gene>
<dbReference type="AlphaFoldDB" id="A0A847IZL2"/>
<feature type="domain" description="Integrase SAM-like N-terminal" evidence="2">
    <location>
        <begin position="49"/>
        <end position="105"/>
    </location>
</feature>
<dbReference type="EMBL" id="JAAYVO010000008">
    <property type="protein sequence ID" value="NLH34527.1"/>
    <property type="molecule type" value="Genomic_DNA"/>
</dbReference>
<evidence type="ECO:0000256" key="1">
    <source>
        <dbReference type="ARBA" id="ARBA00023125"/>
    </source>
</evidence>
<dbReference type="GO" id="GO:0015074">
    <property type="term" value="P:DNA integration"/>
    <property type="evidence" value="ECO:0007669"/>
    <property type="project" value="InterPro"/>
</dbReference>
<organism evidence="3 4">
    <name type="scientific">Pseudolactococcus chungangensis</name>
    <dbReference type="NCBI Taxonomy" id="451457"/>
    <lineage>
        <taxon>Bacteria</taxon>
        <taxon>Bacillati</taxon>
        <taxon>Bacillota</taxon>
        <taxon>Bacilli</taxon>
        <taxon>Lactobacillales</taxon>
        <taxon>Streptococcaceae</taxon>
        <taxon>Pseudolactococcus</taxon>
    </lineage>
</organism>
<protein>
    <recommendedName>
        <fullName evidence="2">Integrase SAM-like N-terminal domain-containing protein</fullName>
    </recommendedName>
</protein>
<sequence>LNGKCRQVTVTLETSSAQSQRTAKNLLAQKVDKKLDDERKSLEAVNNATVSQVFEVYWDIRKQEISPSSVYREKGQFNSFLNDFEFGNKKIKSVSSIELQKFVNFFDKPTTR</sequence>
<dbReference type="InterPro" id="IPR004107">
    <property type="entry name" value="Integrase_SAM-like_N"/>
</dbReference>
<dbReference type="GO" id="GO:0003677">
    <property type="term" value="F:DNA binding"/>
    <property type="evidence" value="ECO:0007669"/>
    <property type="project" value="UniProtKB-KW"/>
</dbReference>
<accession>A0A847IZL2</accession>
<feature type="non-terminal residue" evidence="3">
    <location>
        <position position="1"/>
    </location>
</feature>
<keyword evidence="1" id="KW-0238">DNA-binding</keyword>
<reference evidence="3 4" key="1">
    <citation type="journal article" date="2020" name="Biotechnol. Biofuels">
        <title>New insights from the biogas microbiome by comprehensive genome-resolved metagenomics of nearly 1600 species originating from multiple anaerobic digesters.</title>
        <authorList>
            <person name="Campanaro S."/>
            <person name="Treu L."/>
            <person name="Rodriguez-R L.M."/>
            <person name="Kovalovszki A."/>
            <person name="Ziels R.M."/>
            <person name="Maus I."/>
            <person name="Zhu X."/>
            <person name="Kougias P.G."/>
            <person name="Basile A."/>
            <person name="Luo G."/>
            <person name="Schluter A."/>
            <person name="Konstantinidis K.T."/>
            <person name="Angelidaki I."/>
        </authorList>
    </citation>
    <scope>NUCLEOTIDE SEQUENCE [LARGE SCALE GENOMIC DNA]</scope>
    <source>
        <strain evidence="3">AS27yjCOA_61</strain>
    </source>
</reference>
<dbReference type="Proteomes" id="UP000559962">
    <property type="component" value="Unassembled WGS sequence"/>
</dbReference>
<evidence type="ECO:0000259" key="2">
    <source>
        <dbReference type="Pfam" id="PF14659"/>
    </source>
</evidence>
<proteinExistence type="predicted"/>
<name>A0A847IZL2_9LACT</name>